<sequence>MQMRIMQVREDSPYRDAVERLNDEAFCMQERSTFDLFMVGCKTGMADLLAFLDGEKFVGFAYIVTWRRMLYLYYLAIDPGSRGKGYGSAALDTLKDRYSPDSITLNMEFPDGSEEKERRLKFYVLNGFMENRVKEKWHGMDFELMYWGKTPDQKEMGMFFGEFEKARRDIVAGYGTEHSMGLRKGPFDSIVSGRKTVEMRLYDEKRRKILPGDKIRFSDGEGEETVVVVKDVIRFPSFKELYETFDKKDLGYGDGEDASPADMEKYYSVEDIERYGVLAIRIGKPS</sequence>
<dbReference type="InParanoid" id="M9SHI2"/>
<dbReference type="SUPFAM" id="SSF88697">
    <property type="entry name" value="PUA domain-like"/>
    <property type="match status" value="1"/>
</dbReference>
<dbReference type="eggNOG" id="arCOG03834">
    <property type="taxonomic scope" value="Archaea"/>
</dbReference>
<dbReference type="Gene3D" id="3.40.630.30">
    <property type="match status" value="1"/>
</dbReference>
<dbReference type="Gene3D" id="2.30.130.30">
    <property type="entry name" value="Hypothetical protein"/>
    <property type="match status" value="1"/>
</dbReference>
<dbReference type="Pfam" id="PF00583">
    <property type="entry name" value="Acetyltransf_1"/>
    <property type="match status" value="1"/>
</dbReference>
<dbReference type="eggNOG" id="arCOG00833">
    <property type="taxonomic scope" value="Archaea"/>
</dbReference>
<dbReference type="RefSeq" id="WP_015504760.1">
    <property type="nucleotide sequence ID" value="NC_020913.1"/>
</dbReference>
<proteinExistence type="predicted"/>
<dbReference type="SMART" id="SM01022">
    <property type="entry name" value="ASCH"/>
    <property type="match status" value="1"/>
</dbReference>
<name>M9SHI2_METAX</name>
<organism evidence="2 3">
    <name type="scientific">Methanomethylophilus alvi (strain Mx1201)</name>
    <dbReference type="NCBI Taxonomy" id="1236689"/>
    <lineage>
        <taxon>Archaea</taxon>
        <taxon>Methanobacteriati</taxon>
        <taxon>Thermoplasmatota</taxon>
        <taxon>Thermoplasmata</taxon>
        <taxon>Methanomassiliicoccales</taxon>
        <taxon>Methanomethylophilaceae</taxon>
        <taxon>Methanomethylophilus</taxon>
    </lineage>
</organism>
<feature type="domain" description="N-acetyltransferase" evidence="1">
    <location>
        <begin position="3"/>
        <end position="152"/>
    </location>
</feature>
<dbReference type="GeneID" id="41321658"/>
<dbReference type="CDD" id="cd04301">
    <property type="entry name" value="NAT_SF"/>
    <property type="match status" value="1"/>
</dbReference>
<dbReference type="Proteomes" id="UP000012672">
    <property type="component" value="Chromosome"/>
</dbReference>
<evidence type="ECO:0000259" key="1">
    <source>
        <dbReference type="PROSITE" id="PS51186"/>
    </source>
</evidence>
<dbReference type="GO" id="GO:0016747">
    <property type="term" value="F:acyltransferase activity, transferring groups other than amino-acyl groups"/>
    <property type="evidence" value="ECO:0007669"/>
    <property type="project" value="InterPro"/>
</dbReference>
<dbReference type="InterPro" id="IPR007374">
    <property type="entry name" value="ASCH_domain"/>
</dbReference>
<dbReference type="EMBL" id="CP004049">
    <property type="protein sequence ID" value="AGI85613.1"/>
    <property type="molecule type" value="Genomic_DNA"/>
</dbReference>
<evidence type="ECO:0000313" key="3">
    <source>
        <dbReference type="Proteomes" id="UP000012672"/>
    </source>
</evidence>
<dbReference type="KEGG" id="max:MMALV_08760"/>
<dbReference type="InterPro" id="IPR016181">
    <property type="entry name" value="Acyl_CoA_acyltransferase"/>
</dbReference>
<dbReference type="PROSITE" id="PS51186">
    <property type="entry name" value="GNAT"/>
    <property type="match status" value="1"/>
</dbReference>
<reference evidence="2 3" key="1">
    <citation type="journal article" date="2012" name="J. Bacteriol.">
        <title>Genome sequence of 'Candidatus Methanomethylophilus alvus' Mx1201, a methanogenic archaeon from the human gut belonging to a seventh order of methanogens.</title>
        <authorList>
            <person name="Borrel G."/>
            <person name="Harris H.M."/>
            <person name="Tottey W."/>
            <person name="Mihajlovski A."/>
            <person name="Parisot N."/>
            <person name="Peyretaillade E."/>
            <person name="Peyret P."/>
            <person name="Gribaldo S."/>
            <person name="O'Toole P.W."/>
            <person name="Brugere J.F."/>
        </authorList>
    </citation>
    <scope>NUCLEOTIDE SEQUENCE [LARGE SCALE GENOMIC DNA]</scope>
    <source>
        <strain evidence="2 3">Mx1201</strain>
    </source>
</reference>
<dbReference type="OrthoDB" id="54148at2157"/>
<dbReference type="InterPro" id="IPR000182">
    <property type="entry name" value="GNAT_dom"/>
</dbReference>
<keyword evidence="3" id="KW-1185">Reference proteome</keyword>
<dbReference type="HOGENOM" id="CLU_971824_0_0_2"/>
<dbReference type="SUPFAM" id="SSF55729">
    <property type="entry name" value="Acyl-CoA N-acyltransferases (Nat)"/>
    <property type="match status" value="1"/>
</dbReference>
<accession>M9SHI2</accession>
<dbReference type="STRING" id="1236689.MMALV_08760"/>
<dbReference type="AlphaFoldDB" id="M9SHI2"/>
<dbReference type="InterPro" id="IPR015947">
    <property type="entry name" value="PUA-like_sf"/>
</dbReference>
<dbReference type="CDD" id="cd06555">
    <property type="entry name" value="ASCH_PF0470_like"/>
    <property type="match status" value="1"/>
</dbReference>
<gene>
    <name evidence="2" type="ORF">MMALV_08760</name>
</gene>
<dbReference type="Pfam" id="PF04266">
    <property type="entry name" value="ASCH"/>
    <property type="match status" value="1"/>
</dbReference>
<evidence type="ECO:0000313" key="2">
    <source>
        <dbReference type="EMBL" id="AGI85613.1"/>
    </source>
</evidence>
<protein>
    <recommendedName>
        <fullName evidence="1">N-acetyltransferase domain-containing protein</fullName>
    </recommendedName>
</protein>